<evidence type="ECO:0000313" key="3">
    <source>
        <dbReference type="Proteomes" id="UP000299102"/>
    </source>
</evidence>
<protein>
    <submittedName>
        <fullName evidence="2">Uncharacterized protein</fullName>
    </submittedName>
</protein>
<reference evidence="2 3" key="1">
    <citation type="journal article" date="2019" name="Commun. Biol.">
        <title>The bagworm genome reveals a unique fibroin gene that provides high tensile strength.</title>
        <authorList>
            <person name="Kono N."/>
            <person name="Nakamura H."/>
            <person name="Ohtoshi R."/>
            <person name="Tomita M."/>
            <person name="Numata K."/>
            <person name="Arakawa K."/>
        </authorList>
    </citation>
    <scope>NUCLEOTIDE SEQUENCE [LARGE SCALE GENOMIC DNA]</scope>
</reference>
<proteinExistence type="predicted"/>
<name>A0A4C1TA45_EUMVA</name>
<evidence type="ECO:0000256" key="1">
    <source>
        <dbReference type="SAM" id="MobiDB-lite"/>
    </source>
</evidence>
<sequence length="335" mass="37076">MQWEWYPTGESSSGLRSERSRYSAQVQCVQISVFHLCVFVCSAATAPLRGRAERCARVGHRRAALRCGYRIAFRVPRGPYRLSAIRPGPRAVRSSRREIPRGAAGAFSQGRALAATAMDSHRLKQFLAERGLLDLLKDFEAYCPPQPRSTQPRPRERSNSTPIKSPLSGQLPLARLRALPPPPRFRRRAGKTVQPTKATAPRSHSTRRTKSSPAPANPNVHRPFIHDRDAGPKSKQCDSKGIVILNGRNSIKGLTSLYNRCDGSLTAPESSDLVLVTANTGIDQETKRSFFYCIKRYAPLSGESGATSQEKAFLDNALIVKCMDIRPKLFPTRAA</sequence>
<accession>A0A4C1TA45</accession>
<organism evidence="2 3">
    <name type="scientific">Eumeta variegata</name>
    <name type="common">Bagworm moth</name>
    <name type="synonym">Eumeta japonica</name>
    <dbReference type="NCBI Taxonomy" id="151549"/>
    <lineage>
        <taxon>Eukaryota</taxon>
        <taxon>Metazoa</taxon>
        <taxon>Ecdysozoa</taxon>
        <taxon>Arthropoda</taxon>
        <taxon>Hexapoda</taxon>
        <taxon>Insecta</taxon>
        <taxon>Pterygota</taxon>
        <taxon>Neoptera</taxon>
        <taxon>Endopterygota</taxon>
        <taxon>Lepidoptera</taxon>
        <taxon>Glossata</taxon>
        <taxon>Ditrysia</taxon>
        <taxon>Tineoidea</taxon>
        <taxon>Psychidae</taxon>
        <taxon>Oiketicinae</taxon>
        <taxon>Eumeta</taxon>
    </lineage>
</organism>
<dbReference type="AlphaFoldDB" id="A0A4C1TA45"/>
<comment type="caution">
    <text evidence="2">The sequence shown here is derived from an EMBL/GenBank/DDBJ whole genome shotgun (WGS) entry which is preliminary data.</text>
</comment>
<gene>
    <name evidence="2" type="ORF">EVAR_91791_1</name>
</gene>
<feature type="compositionally biased region" description="Basic and acidic residues" evidence="1">
    <location>
        <begin position="224"/>
        <end position="237"/>
    </location>
</feature>
<dbReference type="EMBL" id="BGZK01009097">
    <property type="protein sequence ID" value="GBP11014.1"/>
    <property type="molecule type" value="Genomic_DNA"/>
</dbReference>
<feature type="region of interest" description="Disordered" evidence="1">
    <location>
        <begin position="143"/>
        <end position="237"/>
    </location>
</feature>
<keyword evidence="3" id="KW-1185">Reference proteome</keyword>
<evidence type="ECO:0000313" key="2">
    <source>
        <dbReference type="EMBL" id="GBP11014.1"/>
    </source>
</evidence>
<dbReference type="Proteomes" id="UP000299102">
    <property type="component" value="Unassembled WGS sequence"/>
</dbReference>